<proteinExistence type="predicted"/>
<evidence type="ECO:0000313" key="2">
    <source>
        <dbReference type="EMBL" id="CAF0929362.1"/>
    </source>
</evidence>
<accession>A0A819QNR2</accession>
<dbReference type="InterPro" id="IPR036706">
    <property type="entry name" value="VOMI_sf"/>
</dbReference>
<dbReference type="InterPro" id="IPR005515">
    <property type="entry name" value="VOMI"/>
</dbReference>
<dbReference type="Proteomes" id="UP000663868">
    <property type="component" value="Unassembled WGS sequence"/>
</dbReference>
<dbReference type="PANTHER" id="PTHR18841:SF0">
    <property type="entry name" value="VITELLINE MEMBRANE OUTER LAYER 1 HOMOLOG A-RELATED"/>
    <property type="match status" value="1"/>
</dbReference>
<dbReference type="SUPFAM" id="SSF57414">
    <property type="entry name" value="Hairpin loop containing domain-like"/>
    <property type="match status" value="1"/>
</dbReference>
<organism evidence="3 4">
    <name type="scientific">Adineta steineri</name>
    <dbReference type="NCBI Taxonomy" id="433720"/>
    <lineage>
        <taxon>Eukaryota</taxon>
        <taxon>Metazoa</taxon>
        <taxon>Spiralia</taxon>
        <taxon>Gnathifera</taxon>
        <taxon>Rotifera</taxon>
        <taxon>Eurotatoria</taxon>
        <taxon>Bdelloidea</taxon>
        <taxon>Adinetida</taxon>
        <taxon>Adinetidae</taxon>
        <taxon>Adineta</taxon>
    </lineage>
</organism>
<feature type="domain" description="Apple" evidence="1">
    <location>
        <begin position="16"/>
        <end position="83"/>
    </location>
</feature>
<dbReference type="PANTHER" id="PTHR18841">
    <property type="entry name" value="VITELLINE MEMBRANE OUTER LAYER PROTEIN I-RELATED"/>
    <property type="match status" value="1"/>
</dbReference>
<dbReference type="EMBL" id="CAJOBB010003394">
    <property type="protein sequence ID" value="CAF4038101.1"/>
    <property type="molecule type" value="Genomic_DNA"/>
</dbReference>
<evidence type="ECO:0000259" key="1">
    <source>
        <dbReference type="PROSITE" id="PS50948"/>
    </source>
</evidence>
<sequence length="275" mass="30267">MRTILFSKANNVQYQCVDPGCTPPTTISVASRIRCEIACLSDVTCRTVTYDQSNSQCELFTDTSNQYGTLVAQPGVVTMTAIDDRQLSVILLLDRSDVTSELQPSVGPWGIFFGYAYCPADTWAYGFQQRVQPYQYGGDDTALNAVRLFCRGKDGTDSYAISSYDGWWGDWGDVVYCNTTKNSFMYYAVFKIEDYQYSGDDTSANDFKSRCWNGTTSSGGYLQAMNGDAWGNWMNGTGCAQGSAICGINTKFEVSNDPNNDNTAMNGAFFACCSL</sequence>
<protein>
    <recommendedName>
        <fullName evidence="1">Apple domain-containing protein</fullName>
    </recommendedName>
</protein>
<dbReference type="PROSITE" id="PS50948">
    <property type="entry name" value="PAN"/>
    <property type="match status" value="1"/>
</dbReference>
<dbReference type="InterPro" id="IPR003609">
    <property type="entry name" value="Pan_app"/>
</dbReference>
<comment type="caution">
    <text evidence="3">The sequence shown here is derived from an EMBL/GenBank/DDBJ whole genome shotgun (WGS) entry which is preliminary data.</text>
</comment>
<dbReference type="Pfam" id="PF00024">
    <property type="entry name" value="PAN_1"/>
    <property type="match status" value="1"/>
</dbReference>
<dbReference type="EMBL" id="CAJNOE010000112">
    <property type="protein sequence ID" value="CAF0929362.1"/>
    <property type="molecule type" value="Genomic_DNA"/>
</dbReference>
<dbReference type="Gene3D" id="3.50.4.10">
    <property type="entry name" value="Hepatocyte Growth Factor"/>
    <property type="match status" value="1"/>
</dbReference>
<reference evidence="3" key="1">
    <citation type="submission" date="2021-02" db="EMBL/GenBank/DDBJ databases">
        <authorList>
            <person name="Nowell W R."/>
        </authorList>
    </citation>
    <scope>NUCLEOTIDE SEQUENCE</scope>
</reference>
<gene>
    <name evidence="2" type="ORF">IZO911_LOCUS13777</name>
    <name evidence="3" type="ORF">KXQ929_LOCUS30734</name>
</gene>
<dbReference type="Pfam" id="PF03762">
    <property type="entry name" value="VOMI"/>
    <property type="match status" value="1"/>
</dbReference>
<evidence type="ECO:0000313" key="3">
    <source>
        <dbReference type="EMBL" id="CAF4038101.1"/>
    </source>
</evidence>
<name>A0A819QNR2_9BILA</name>
<dbReference type="Proteomes" id="UP000663860">
    <property type="component" value="Unassembled WGS sequence"/>
</dbReference>
<dbReference type="AlphaFoldDB" id="A0A819QNR2"/>
<dbReference type="Gene3D" id="2.100.10.20">
    <property type="entry name" value="Vitelline membrane outer layer protein I (VOMI)"/>
    <property type="match status" value="1"/>
</dbReference>
<dbReference type="SUPFAM" id="SSF51092">
    <property type="entry name" value="Vitelline membrane outer protein-I (VMO-I)"/>
    <property type="match status" value="1"/>
</dbReference>
<dbReference type="GO" id="GO:0005615">
    <property type="term" value="C:extracellular space"/>
    <property type="evidence" value="ECO:0007669"/>
    <property type="project" value="TreeGrafter"/>
</dbReference>
<evidence type="ECO:0000313" key="4">
    <source>
        <dbReference type="Proteomes" id="UP000663868"/>
    </source>
</evidence>